<comment type="subcellular location">
    <subcellularLocation>
        <location evidence="1">Cell membrane</location>
        <topology evidence="1">Multi-pass membrane protein</topology>
    </subcellularLocation>
</comment>
<dbReference type="PRINTS" id="PR00941">
    <property type="entry name" value="CDATPASE"/>
</dbReference>
<evidence type="ECO:0000256" key="14">
    <source>
        <dbReference type="RuleBase" id="RU362081"/>
    </source>
</evidence>
<evidence type="ECO:0000313" key="16">
    <source>
        <dbReference type="EMBL" id="WWD79824.1"/>
    </source>
</evidence>
<dbReference type="SFLD" id="SFLDS00003">
    <property type="entry name" value="Haloacid_Dehalogenase"/>
    <property type="match status" value="1"/>
</dbReference>
<evidence type="ECO:0000256" key="11">
    <source>
        <dbReference type="ARBA" id="ARBA00022989"/>
    </source>
</evidence>
<dbReference type="KEGG" id="ahal:FTX54_015730"/>
<dbReference type="SFLD" id="SFLDG00002">
    <property type="entry name" value="C1.7:_P-type_atpase_like"/>
    <property type="match status" value="1"/>
</dbReference>
<dbReference type="GO" id="GO:0016887">
    <property type="term" value="F:ATP hydrolysis activity"/>
    <property type="evidence" value="ECO:0007669"/>
    <property type="project" value="InterPro"/>
</dbReference>
<reference evidence="16 17" key="1">
    <citation type="submission" date="2024-01" db="EMBL/GenBank/DDBJ databases">
        <title>Complete Genome Sequence of Alkalicoccus halolimnae BZ-SZ-XJ29T, a Moderately Halophilic Bacterium Isolated from a Salt Lake.</title>
        <authorList>
            <person name="Zhao B."/>
        </authorList>
    </citation>
    <scope>NUCLEOTIDE SEQUENCE [LARGE SCALE GENOMIC DNA]</scope>
    <source>
        <strain evidence="16 17">BZ-SZ-XJ29</strain>
    </source>
</reference>
<feature type="domain" description="P-type ATPase A" evidence="15">
    <location>
        <begin position="128"/>
        <end position="229"/>
    </location>
</feature>
<dbReference type="GO" id="GO:0005886">
    <property type="term" value="C:plasma membrane"/>
    <property type="evidence" value="ECO:0007669"/>
    <property type="project" value="UniProtKB-SubCell"/>
</dbReference>
<dbReference type="GO" id="GO:0005524">
    <property type="term" value="F:ATP binding"/>
    <property type="evidence" value="ECO:0007669"/>
    <property type="project" value="UniProtKB-UniRule"/>
</dbReference>
<evidence type="ECO:0000256" key="7">
    <source>
        <dbReference type="ARBA" id="ARBA00022741"/>
    </source>
</evidence>
<dbReference type="InterPro" id="IPR036412">
    <property type="entry name" value="HAD-like_sf"/>
</dbReference>
<dbReference type="FunFam" id="2.70.150.10:FF:000002">
    <property type="entry name" value="Copper-transporting ATPase 1, putative"/>
    <property type="match status" value="1"/>
</dbReference>
<keyword evidence="6 14" id="KW-0479">Metal-binding</keyword>
<feature type="transmembrane region" description="Helical" evidence="14">
    <location>
        <begin position="97"/>
        <end position="115"/>
    </location>
</feature>
<evidence type="ECO:0000256" key="6">
    <source>
        <dbReference type="ARBA" id="ARBA00022723"/>
    </source>
</evidence>
<feature type="transmembrane region" description="Helical" evidence="14">
    <location>
        <begin position="249"/>
        <end position="268"/>
    </location>
</feature>
<keyword evidence="9" id="KW-0460">Magnesium</keyword>
<evidence type="ECO:0000256" key="3">
    <source>
        <dbReference type="ARBA" id="ARBA00022448"/>
    </source>
</evidence>
<evidence type="ECO:0000256" key="13">
    <source>
        <dbReference type="ARBA" id="ARBA00023136"/>
    </source>
</evidence>
<evidence type="ECO:0000256" key="8">
    <source>
        <dbReference type="ARBA" id="ARBA00022840"/>
    </source>
</evidence>
<comment type="similarity">
    <text evidence="2 14">Belongs to the cation transport ATPase (P-type) (TC 3.A.3) family. Type IB subfamily.</text>
</comment>
<keyword evidence="5 14" id="KW-0812">Transmembrane</keyword>
<evidence type="ECO:0000259" key="15">
    <source>
        <dbReference type="Pfam" id="PF00122"/>
    </source>
</evidence>
<dbReference type="SFLD" id="SFLDF00027">
    <property type="entry name" value="p-type_atpase"/>
    <property type="match status" value="1"/>
</dbReference>
<evidence type="ECO:0000256" key="5">
    <source>
        <dbReference type="ARBA" id="ARBA00022692"/>
    </source>
</evidence>
<organism evidence="16 17">
    <name type="scientific">Alkalicoccus halolimnae</name>
    <dbReference type="NCBI Taxonomy" id="1667239"/>
    <lineage>
        <taxon>Bacteria</taxon>
        <taxon>Bacillati</taxon>
        <taxon>Bacillota</taxon>
        <taxon>Bacilli</taxon>
        <taxon>Bacillales</taxon>
        <taxon>Bacillaceae</taxon>
        <taxon>Alkalicoccus</taxon>
    </lineage>
</organism>
<dbReference type="Pfam" id="PF00702">
    <property type="entry name" value="Hydrolase"/>
    <property type="match status" value="1"/>
</dbReference>
<dbReference type="InterPro" id="IPR027256">
    <property type="entry name" value="P-typ_ATPase_IB"/>
</dbReference>
<dbReference type="InterPro" id="IPR023299">
    <property type="entry name" value="ATPase_P-typ_cyto_dom_N"/>
</dbReference>
<evidence type="ECO:0000256" key="12">
    <source>
        <dbReference type="ARBA" id="ARBA00023065"/>
    </source>
</evidence>
<dbReference type="SUPFAM" id="SSF81653">
    <property type="entry name" value="Calcium ATPase, transduction domain A"/>
    <property type="match status" value="1"/>
</dbReference>
<dbReference type="GO" id="GO:0019829">
    <property type="term" value="F:ATPase-coupled monoatomic cation transmembrane transporter activity"/>
    <property type="evidence" value="ECO:0007669"/>
    <property type="project" value="InterPro"/>
</dbReference>
<dbReference type="EMBL" id="CP144914">
    <property type="protein sequence ID" value="WWD79824.1"/>
    <property type="molecule type" value="Genomic_DNA"/>
</dbReference>
<dbReference type="PROSITE" id="PS00154">
    <property type="entry name" value="ATPASE_E1_E2"/>
    <property type="match status" value="1"/>
</dbReference>
<dbReference type="GO" id="GO:0046872">
    <property type="term" value="F:metal ion binding"/>
    <property type="evidence" value="ECO:0007669"/>
    <property type="project" value="UniProtKB-KW"/>
</dbReference>
<evidence type="ECO:0000313" key="17">
    <source>
        <dbReference type="Proteomes" id="UP000321816"/>
    </source>
</evidence>
<dbReference type="InterPro" id="IPR018303">
    <property type="entry name" value="ATPase_P-typ_P_site"/>
</dbReference>
<name>A0A5C7FBT3_9BACI</name>
<evidence type="ECO:0000256" key="2">
    <source>
        <dbReference type="ARBA" id="ARBA00006024"/>
    </source>
</evidence>
<dbReference type="Gene3D" id="3.40.1110.10">
    <property type="entry name" value="Calcium-transporting ATPase, cytoplasmic domain N"/>
    <property type="match status" value="1"/>
</dbReference>
<dbReference type="InterPro" id="IPR008250">
    <property type="entry name" value="ATPase_P-typ_transduc_dom_A_sf"/>
</dbReference>
<keyword evidence="8 14" id="KW-0067">ATP-binding</keyword>
<accession>A0A5C7FBT3</accession>
<dbReference type="CDD" id="cd07551">
    <property type="entry name" value="P-type_ATPase_HM_ZosA_PfeT-like"/>
    <property type="match status" value="1"/>
</dbReference>
<dbReference type="InterPro" id="IPR001757">
    <property type="entry name" value="P_typ_ATPase"/>
</dbReference>
<dbReference type="InterPro" id="IPR059000">
    <property type="entry name" value="ATPase_P-type_domA"/>
</dbReference>
<keyword evidence="4" id="KW-0597">Phosphoprotein</keyword>
<proteinExistence type="inferred from homology"/>
<dbReference type="RefSeq" id="WP_147802709.1">
    <property type="nucleotide sequence ID" value="NZ_CP144914.1"/>
</dbReference>
<evidence type="ECO:0000256" key="4">
    <source>
        <dbReference type="ARBA" id="ARBA00022553"/>
    </source>
</evidence>
<feature type="transmembrane region" description="Helical" evidence="14">
    <location>
        <begin position="584"/>
        <end position="604"/>
    </location>
</feature>
<feature type="transmembrane region" description="Helical" evidence="14">
    <location>
        <begin position="280"/>
        <end position="303"/>
    </location>
</feature>
<dbReference type="SUPFAM" id="SSF81665">
    <property type="entry name" value="Calcium ATPase, transmembrane domain M"/>
    <property type="match status" value="1"/>
</dbReference>
<evidence type="ECO:0000256" key="1">
    <source>
        <dbReference type="ARBA" id="ARBA00004651"/>
    </source>
</evidence>
<dbReference type="PANTHER" id="PTHR43079:SF1">
    <property type="entry name" value="CADMIUM_ZINC-TRANSPORTING ATPASE HMA1, CHLOROPLASTIC-RELATED"/>
    <property type="match status" value="1"/>
</dbReference>
<dbReference type="PRINTS" id="PR00119">
    <property type="entry name" value="CATATPASE"/>
</dbReference>
<feature type="transmembrane region" description="Helical" evidence="14">
    <location>
        <begin position="610"/>
        <end position="630"/>
    </location>
</feature>
<dbReference type="Gene3D" id="3.40.50.1000">
    <property type="entry name" value="HAD superfamily/HAD-like"/>
    <property type="match status" value="1"/>
</dbReference>
<dbReference type="InterPro" id="IPR051949">
    <property type="entry name" value="Cation_Transport_ATPase"/>
</dbReference>
<keyword evidence="17" id="KW-1185">Reference proteome</keyword>
<dbReference type="Gene3D" id="2.70.150.10">
    <property type="entry name" value="Calcium-transporting ATPase, cytoplasmic transduction domain A"/>
    <property type="match status" value="1"/>
</dbReference>
<dbReference type="InterPro" id="IPR044492">
    <property type="entry name" value="P_typ_ATPase_HD_dom"/>
</dbReference>
<dbReference type="AlphaFoldDB" id="A0A5C7FBT3"/>
<dbReference type="PANTHER" id="PTHR43079">
    <property type="entry name" value="PROBABLE CADMIUM/ZINC-TRANSPORTING ATPASE HMA1"/>
    <property type="match status" value="1"/>
</dbReference>
<keyword evidence="12" id="KW-0406">Ion transport</keyword>
<dbReference type="OrthoDB" id="9813266at2"/>
<evidence type="ECO:0000256" key="10">
    <source>
        <dbReference type="ARBA" id="ARBA00022967"/>
    </source>
</evidence>
<protein>
    <submittedName>
        <fullName evidence="16">Heavy metal translocating P-type ATPase</fullName>
    </submittedName>
</protein>
<keyword evidence="14" id="KW-1003">Cell membrane</keyword>
<dbReference type="PROSITE" id="PS01229">
    <property type="entry name" value="COF_2"/>
    <property type="match status" value="1"/>
</dbReference>
<keyword evidence="10" id="KW-1278">Translocase</keyword>
<dbReference type="Pfam" id="PF00122">
    <property type="entry name" value="E1-E2_ATPase"/>
    <property type="match status" value="1"/>
</dbReference>
<dbReference type="Proteomes" id="UP000321816">
    <property type="component" value="Chromosome"/>
</dbReference>
<keyword evidence="7 14" id="KW-0547">Nucleotide-binding</keyword>
<keyword evidence="11 14" id="KW-1133">Transmembrane helix</keyword>
<keyword evidence="3" id="KW-0813">Transport</keyword>
<keyword evidence="13 14" id="KW-0472">Membrane</keyword>
<feature type="transmembrane region" description="Helical" evidence="14">
    <location>
        <begin position="74"/>
        <end position="91"/>
    </location>
</feature>
<dbReference type="SUPFAM" id="SSF56784">
    <property type="entry name" value="HAD-like"/>
    <property type="match status" value="1"/>
</dbReference>
<dbReference type="InterPro" id="IPR023214">
    <property type="entry name" value="HAD_sf"/>
</dbReference>
<dbReference type="NCBIfam" id="TIGR01525">
    <property type="entry name" value="ATPase-IB_hvy"/>
    <property type="match status" value="1"/>
</dbReference>
<sequence>MTATSVSSLYRSINSSITIKNRELFAALTGGFFLAAGLITDPGTLSVLFYVLSYITGGYYKTKEGLLDMIHNRSLNVEILMLLAAVGAASIGFWSEGAILIFIFAMSGALETYTIQKSEKDLSNLVKLAPMEAERITVDGNTVTVSVESLRPGDTILVKNGERIPADGKVMTGNSAIDESAITGEPVPVEKQQGDAVYTGTMNGTGSLTVEVTKENKDSLFQKMIQLVEEARLSRPPSQQLIERIEGPYVITVLIAVTLMMAVPPLAFNSPVQETFYRAMVLLVVASPCAVVASVMPALLSAVSTGARHGILSKGGIPIEQLGRMKAIAVDKTGTLTKGEPAVTDTFLEKEAENNIHLFEVLAGVEAQSSHPLAEAVVRYAASLSPNRVIVDSVTDHTGHGVEAIIGTERWLIGNEALTAHGSWSEEARATHLAWTKSGHTVIFVMKDDIPQALIALKDEIRPEAVQFIQELKRHNVHTVMITGDNEQTARAIAEETGLDAWISKCLPAKKVEEIDKLREEYGMVVMVGDGVNDAPAMAKADIGIAMGSGTDVAIDTADLVLMKSELSKIRLAFRLSKRLKRIVTQNLIFSVAVILMLITANFLPQLHLTLPLGVIGHEGSTILVILNGLRMLKA</sequence>
<dbReference type="NCBIfam" id="TIGR01494">
    <property type="entry name" value="ATPase_P-type"/>
    <property type="match status" value="1"/>
</dbReference>
<dbReference type="InterPro" id="IPR023298">
    <property type="entry name" value="ATPase_P-typ_TM_dom_sf"/>
</dbReference>
<evidence type="ECO:0000256" key="9">
    <source>
        <dbReference type="ARBA" id="ARBA00022842"/>
    </source>
</evidence>
<gene>
    <name evidence="16" type="ORF">FTX54_015730</name>
</gene>